<proteinExistence type="predicted"/>
<protein>
    <submittedName>
        <fullName evidence="2">Uncharacterized protein</fullName>
    </submittedName>
</protein>
<gene>
    <name evidence="2" type="ORF">KC19_VG296700</name>
</gene>
<comment type="caution">
    <text evidence="2">The sequence shown here is derived from an EMBL/GenBank/DDBJ whole genome shotgun (WGS) entry which is preliminary data.</text>
</comment>
<feature type="region of interest" description="Disordered" evidence="1">
    <location>
        <begin position="142"/>
        <end position="165"/>
    </location>
</feature>
<evidence type="ECO:0000256" key="1">
    <source>
        <dbReference type="SAM" id="MobiDB-lite"/>
    </source>
</evidence>
<name>A0A8T0HVW2_CERPU</name>
<sequence length="165" mass="18215">MEKGILLGWLSVIHWHCNDHGLLYPDAPALGRLIQCSNKFNWNDLCYLEVQELGQASGLPFRDYLCELSPNLGRPGGTAANPILIEDNLKFYAKASPVSVKMEFQNESKYVDDLGRREHRVSSTVLAQGRYECSRGDLRLWPRRSGGSGAGGPDIQQGAALTGQP</sequence>
<dbReference type="Proteomes" id="UP000822688">
    <property type="component" value="Chromosome V"/>
</dbReference>
<evidence type="ECO:0000313" key="3">
    <source>
        <dbReference type="Proteomes" id="UP000822688"/>
    </source>
</evidence>
<keyword evidence="3" id="KW-1185">Reference proteome</keyword>
<evidence type="ECO:0000313" key="2">
    <source>
        <dbReference type="EMBL" id="KAG0574849.1"/>
    </source>
</evidence>
<organism evidence="2 3">
    <name type="scientific">Ceratodon purpureus</name>
    <name type="common">Fire moss</name>
    <name type="synonym">Dicranum purpureum</name>
    <dbReference type="NCBI Taxonomy" id="3225"/>
    <lineage>
        <taxon>Eukaryota</taxon>
        <taxon>Viridiplantae</taxon>
        <taxon>Streptophyta</taxon>
        <taxon>Embryophyta</taxon>
        <taxon>Bryophyta</taxon>
        <taxon>Bryophytina</taxon>
        <taxon>Bryopsida</taxon>
        <taxon>Dicranidae</taxon>
        <taxon>Pseudoditrichales</taxon>
        <taxon>Ditrichaceae</taxon>
        <taxon>Ceratodon</taxon>
    </lineage>
</organism>
<dbReference type="AlphaFoldDB" id="A0A8T0HVW2"/>
<accession>A0A8T0HVW2</accession>
<reference evidence="2" key="1">
    <citation type="submission" date="2020-06" db="EMBL/GenBank/DDBJ databases">
        <title>WGS assembly of Ceratodon purpureus strain R40.</title>
        <authorList>
            <person name="Carey S.B."/>
            <person name="Jenkins J."/>
            <person name="Shu S."/>
            <person name="Lovell J.T."/>
            <person name="Sreedasyam A."/>
            <person name="Maumus F."/>
            <person name="Tiley G.P."/>
            <person name="Fernandez-Pozo N."/>
            <person name="Barry K."/>
            <person name="Chen C."/>
            <person name="Wang M."/>
            <person name="Lipzen A."/>
            <person name="Daum C."/>
            <person name="Saski C.A."/>
            <person name="Payton A.C."/>
            <person name="Mcbreen J.C."/>
            <person name="Conrad R.E."/>
            <person name="Kollar L.M."/>
            <person name="Olsson S."/>
            <person name="Huttunen S."/>
            <person name="Landis J.B."/>
            <person name="Wickett N.J."/>
            <person name="Johnson M.G."/>
            <person name="Rensing S.A."/>
            <person name="Grimwood J."/>
            <person name="Schmutz J."/>
            <person name="Mcdaniel S.F."/>
        </authorList>
    </citation>
    <scope>NUCLEOTIDE SEQUENCE</scope>
    <source>
        <strain evidence="2">R40</strain>
    </source>
</reference>
<dbReference type="EMBL" id="CM026426">
    <property type="protein sequence ID" value="KAG0574849.1"/>
    <property type="molecule type" value="Genomic_DNA"/>
</dbReference>